<dbReference type="PROSITE" id="PS50157">
    <property type="entry name" value="ZINC_FINGER_C2H2_2"/>
    <property type="match status" value="2"/>
</dbReference>
<dbReference type="GO" id="GO:0000785">
    <property type="term" value="C:chromatin"/>
    <property type="evidence" value="ECO:0007669"/>
    <property type="project" value="TreeGrafter"/>
</dbReference>
<evidence type="ECO:0000256" key="2">
    <source>
        <dbReference type="ARBA" id="ARBA00006991"/>
    </source>
</evidence>
<dbReference type="InterPro" id="IPR013087">
    <property type="entry name" value="Znf_C2H2_type"/>
</dbReference>
<evidence type="ECO:0000256" key="6">
    <source>
        <dbReference type="ARBA" id="ARBA00022833"/>
    </source>
</evidence>
<dbReference type="SUPFAM" id="SSF57667">
    <property type="entry name" value="beta-beta-alpha zinc fingers"/>
    <property type="match status" value="1"/>
</dbReference>
<dbReference type="GO" id="GO:0005667">
    <property type="term" value="C:transcription regulator complex"/>
    <property type="evidence" value="ECO:0007669"/>
    <property type="project" value="TreeGrafter"/>
</dbReference>
<dbReference type="EMBL" id="KL661905">
    <property type="protein sequence ID" value="KFA60131.1"/>
    <property type="molecule type" value="Genomic_DNA"/>
</dbReference>
<dbReference type="SMART" id="SM00355">
    <property type="entry name" value="ZnF_C2H2"/>
    <property type="match status" value="2"/>
</dbReference>
<dbReference type="OrthoDB" id="3437960at2759"/>
<protein>
    <recommendedName>
        <fullName evidence="11">C2H2-type domain-containing protein</fullName>
    </recommendedName>
</protein>
<dbReference type="PANTHER" id="PTHR14003:SF20">
    <property type="entry name" value="FINGER DOMAIN PROTEIN, PUTATIVE (AFU_ORTHOLOGUE AFUA_4G10380)-RELATED"/>
    <property type="match status" value="1"/>
</dbReference>
<dbReference type="GO" id="GO:0000981">
    <property type="term" value="F:DNA-binding transcription factor activity, RNA polymerase II-specific"/>
    <property type="evidence" value="ECO:0007669"/>
    <property type="project" value="UniProtKB-ARBA"/>
</dbReference>
<evidence type="ECO:0000256" key="8">
    <source>
        <dbReference type="ARBA" id="ARBA00023242"/>
    </source>
</evidence>
<keyword evidence="7" id="KW-0238">DNA-binding</keyword>
<dbReference type="HOGENOM" id="CLU_027084_0_0_1"/>
<organism evidence="12 13">
    <name type="scientific">Stachybotrys chlorohalonatus (strain IBT 40285)</name>
    <dbReference type="NCBI Taxonomy" id="1283841"/>
    <lineage>
        <taxon>Eukaryota</taxon>
        <taxon>Fungi</taxon>
        <taxon>Dikarya</taxon>
        <taxon>Ascomycota</taxon>
        <taxon>Pezizomycotina</taxon>
        <taxon>Sordariomycetes</taxon>
        <taxon>Hypocreomycetidae</taxon>
        <taxon>Hypocreales</taxon>
        <taxon>Stachybotryaceae</taxon>
        <taxon>Stachybotrys</taxon>
    </lineage>
</organism>
<dbReference type="FunFam" id="3.30.160.60:FF:000125">
    <property type="entry name" value="Putative zinc finger protein 143"/>
    <property type="match status" value="1"/>
</dbReference>
<dbReference type="PANTHER" id="PTHR14003">
    <property type="entry name" value="TRANSCRIPTIONAL REPRESSOR PROTEIN YY"/>
    <property type="match status" value="1"/>
</dbReference>
<dbReference type="GO" id="GO:0008270">
    <property type="term" value="F:zinc ion binding"/>
    <property type="evidence" value="ECO:0007669"/>
    <property type="project" value="UniProtKB-KW"/>
</dbReference>
<keyword evidence="3" id="KW-0479">Metal-binding</keyword>
<feature type="region of interest" description="Disordered" evidence="10">
    <location>
        <begin position="214"/>
        <end position="353"/>
    </location>
</feature>
<evidence type="ECO:0000256" key="10">
    <source>
        <dbReference type="SAM" id="MobiDB-lite"/>
    </source>
</evidence>
<feature type="domain" description="C2H2-type" evidence="11">
    <location>
        <begin position="158"/>
        <end position="187"/>
    </location>
</feature>
<keyword evidence="13" id="KW-1185">Reference proteome</keyword>
<evidence type="ECO:0000256" key="5">
    <source>
        <dbReference type="ARBA" id="ARBA00022771"/>
    </source>
</evidence>
<dbReference type="AlphaFoldDB" id="A0A084Q846"/>
<feature type="region of interest" description="Disordered" evidence="10">
    <location>
        <begin position="37"/>
        <end position="60"/>
    </location>
</feature>
<evidence type="ECO:0000259" key="11">
    <source>
        <dbReference type="PROSITE" id="PS50157"/>
    </source>
</evidence>
<dbReference type="STRING" id="1283841.A0A084Q846"/>
<feature type="domain" description="C2H2-type" evidence="11">
    <location>
        <begin position="130"/>
        <end position="157"/>
    </location>
</feature>
<feature type="compositionally biased region" description="Polar residues" evidence="10">
    <location>
        <begin position="231"/>
        <end position="254"/>
    </location>
</feature>
<proteinExistence type="inferred from homology"/>
<evidence type="ECO:0000256" key="4">
    <source>
        <dbReference type="ARBA" id="ARBA00022737"/>
    </source>
</evidence>
<reference evidence="12 13" key="1">
    <citation type="journal article" date="2014" name="BMC Genomics">
        <title>Comparative genome sequencing reveals chemotype-specific gene clusters in the toxigenic black mold Stachybotrys.</title>
        <authorList>
            <person name="Semeiks J."/>
            <person name="Borek D."/>
            <person name="Otwinowski Z."/>
            <person name="Grishin N.V."/>
        </authorList>
    </citation>
    <scope>NUCLEOTIDE SEQUENCE [LARGE SCALE GENOMIC DNA]</scope>
    <source>
        <strain evidence="12 13">IBT 40285</strain>
    </source>
</reference>
<comment type="similarity">
    <text evidence="2">Belongs to the krueppel C2H2-type zinc-finger protein family.</text>
</comment>
<sequence length="388" mass="41769">MPSPIPAEVMGITNMLNTKGNPMIPSQFSLDHQHSLIKPEPGMERSNSPHGSEHSHYSTQGMQRTYSTNAAMHAPMHMPNGMHPGMHLPNFPDMHHMASVPNMSMQQMSLPTPQATQASQQPIQQPVKAYPCRTCGKGFARRSDLARHERIHSGHRPHVCDYPGCGKQFIQRSALTVHQRVHTGEKPHHCETGTIEEAAAATAAALAASNKIKGVTQARSEGDHLSAHGSPMTTPSPGQRPLSMSPSFDLSGNSGMARHAGDFSYLSQTSPLPPHLRMGSPSSTSSAAYTNAMRPTSHPTSYGPPPTLEPNLEQHQAGPGSAGGSPHMSSVGWHSPSHVPSPSQSGANYVYPEPDTYPPNHNMSQMYFGGHHQMRRPGSAEPGLVHMA</sequence>
<keyword evidence="8" id="KW-0539">Nucleus</keyword>
<keyword evidence="6" id="KW-0862">Zinc</keyword>
<dbReference type="PROSITE" id="PS00028">
    <property type="entry name" value="ZINC_FINGER_C2H2_1"/>
    <property type="match status" value="2"/>
</dbReference>
<dbReference type="OMA" id="HPTGYGP"/>
<dbReference type="InterPro" id="IPR036236">
    <property type="entry name" value="Znf_C2H2_sf"/>
</dbReference>
<evidence type="ECO:0000256" key="3">
    <source>
        <dbReference type="ARBA" id="ARBA00022723"/>
    </source>
</evidence>
<gene>
    <name evidence="12" type="ORF">S40285_09591</name>
</gene>
<dbReference type="FunFam" id="3.30.160.60:FF:000008">
    <property type="entry name" value="RB-associated KRAB zinc finger protein-like"/>
    <property type="match status" value="1"/>
</dbReference>
<feature type="compositionally biased region" description="Polar residues" evidence="10">
    <location>
        <begin position="280"/>
        <end position="300"/>
    </location>
</feature>
<evidence type="ECO:0000256" key="1">
    <source>
        <dbReference type="ARBA" id="ARBA00004123"/>
    </source>
</evidence>
<keyword evidence="4" id="KW-0677">Repeat</keyword>
<dbReference type="Gene3D" id="3.30.160.60">
    <property type="entry name" value="Classic Zinc Finger"/>
    <property type="match status" value="2"/>
</dbReference>
<keyword evidence="5 9" id="KW-0863">Zinc-finger</keyword>
<feature type="compositionally biased region" description="Low complexity" evidence="10">
    <location>
        <begin position="329"/>
        <end position="346"/>
    </location>
</feature>
<dbReference type="InParanoid" id="A0A084Q846"/>
<comment type="subcellular location">
    <subcellularLocation>
        <location evidence="1">Nucleus</location>
    </subcellularLocation>
</comment>
<dbReference type="GO" id="GO:0005634">
    <property type="term" value="C:nucleus"/>
    <property type="evidence" value="ECO:0007669"/>
    <property type="project" value="UniProtKB-SubCell"/>
</dbReference>
<evidence type="ECO:0000313" key="12">
    <source>
        <dbReference type="EMBL" id="KFA60131.1"/>
    </source>
</evidence>
<evidence type="ECO:0000256" key="7">
    <source>
        <dbReference type="ARBA" id="ARBA00023125"/>
    </source>
</evidence>
<name>A0A084Q846_STAC4</name>
<dbReference type="Pfam" id="PF00096">
    <property type="entry name" value="zf-C2H2"/>
    <property type="match status" value="2"/>
</dbReference>
<evidence type="ECO:0000313" key="13">
    <source>
        <dbReference type="Proteomes" id="UP000028524"/>
    </source>
</evidence>
<evidence type="ECO:0000256" key="9">
    <source>
        <dbReference type="PROSITE-ProRule" id="PRU00042"/>
    </source>
</evidence>
<accession>A0A084Q846</accession>
<dbReference type="GO" id="GO:0000978">
    <property type="term" value="F:RNA polymerase II cis-regulatory region sequence-specific DNA binding"/>
    <property type="evidence" value="ECO:0007669"/>
    <property type="project" value="TreeGrafter"/>
</dbReference>
<dbReference type="Proteomes" id="UP000028524">
    <property type="component" value="Unassembled WGS sequence"/>
</dbReference>